<sequence length="339" mass="38227">MLTEKQNYLRMLSGEQPEYVPQYTFGQMPGEKKLVATQMFEPPVISQHRKNNGGKDIWGVNYVATYETGNAILPEPNNFILADITKWRDVIRAPSLDGVDWEKMVKDDMEKTGIDRSQTALALNLHMGYFQTLMSFMGFSEGLMAMFEEPDEVKALLTYICDFYMDVADRCIDLYRPDVLTFMDDTAAWGGPFISAEMYEEFLVPCHDRWAKRGRDRGLKMTMHNCGKCEGILDLLVGMGIHMWEPAQTCNDLKAVKAKYGNKLAIAGGWDAKEHLLDPDVTAEALYASVDETFDMLAPGGGFAWCGGFLGPVGNAAVDRKNDILNRYVTEKCRGYYKS</sequence>
<name>A0A1M5UR39_9FIRM</name>
<dbReference type="InterPro" id="IPR000257">
    <property type="entry name" value="Uroporphyrinogen_deCOase"/>
</dbReference>
<evidence type="ECO:0000259" key="1">
    <source>
        <dbReference type="Pfam" id="PF01208"/>
    </source>
</evidence>
<dbReference type="InterPro" id="IPR052024">
    <property type="entry name" value="Methanogen_methyltrans"/>
</dbReference>
<accession>A0A1M5UR39</accession>
<dbReference type="PANTHER" id="PTHR47099">
    <property type="entry name" value="METHYLCOBAMIDE:COM METHYLTRANSFERASE MTBA"/>
    <property type="match status" value="1"/>
</dbReference>
<dbReference type="EMBL" id="FQXV01000001">
    <property type="protein sequence ID" value="SHH65173.1"/>
    <property type="molecule type" value="Genomic_DNA"/>
</dbReference>
<proteinExistence type="predicted"/>
<dbReference type="PANTHER" id="PTHR47099:SF1">
    <property type="entry name" value="METHYLCOBAMIDE:COM METHYLTRANSFERASE MTBA"/>
    <property type="match status" value="1"/>
</dbReference>
<evidence type="ECO:0000313" key="2">
    <source>
        <dbReference type="EMBL" id="SHH65173.1"/>
    </source>
</evidence>
<dbReference type="AlphaFoldDB" id="A0A1M5UR39"/>
<dbReference type="STRING" id="1123282.SAMN02745823_00628"/>
<gene>
    <name evidence="2" type="ORF">SAMN02745823_00628</name>
</gene>
<feature type="domain" description="Uroporphyrinogen decarboxylase (URO-D)" evidence="1">
    <location>
        <begin position="132"/>
        <end position="277"/>
    </location>
</feature>
<dbReference type="GO" id="GO:0004853">
    <property type="term" value="F:uroporphyrinogen decarboxylase activity"/>
    <property type="evidence" value="ECO:0007669"/>
    <property type="project" value="InterPro"/>
</dbReference>
<organism evidence="2 3">
    <name type="scientific">Sporobacter termitidis DSM 10068</name>
    <dbReference type="NCBI Taxonomy" id="1123282"/>
    <lineage>
        <taxon>Bacteria</taxon>
        <taxon>Bacillati</taxon>
        <taxon>Bacillota</taxon>
        <taxon>Clostridia</taxon>
        <taxon>Eubacteriales</taxon>
        <taxon>Oscillospiraceae</taxon>
        <taxon>Sporobacter</taxon>
    </lineage>
</organism>
<dbReference type="InterPro" id="IPR038071">
    <property type="entry name" value="UROD/MetE-like_sf"/>
</dbReference>
<protein>
    <submittedName>
        <fullName evidence="2">Uroporphyrinogen decarboxylase (URO-D)</fullName>
    </submittedName>
</protein>
<dbReference type="SUPFAM" id="SSF51726">
    <property type="entry name" value="UROD/MetE-like"/>
    <property type="match status" value="1"/>
</dbReference>
<dbReference type="Pfam" id="PF01208">
    <property type="entry name" value="URO-D"/>
    <property type="match status" value="1"/>
</dbReference>
<keyword evidence="3" id="KW-1185">Reference proteome</keyword>
<dbReference type="Gene3D" id="3.20.20.210">
    <property type="match status" value="1"/>
</dbReference>
<dbReference type="RefSeq" id="WP_073076152.1">
    <property type="nucleotide sequence ID" value="NZ_FQXV01000001.1"/>
</dbReference>
<reference evidence="2 3" key="1">
    <citation type="submission" date="2016-11" db="EMBL/GenBank/DDBJ databases">
        <authorList>
            <person name="Jaros S."/>
            <person name="Januszkiewicz K."/>
            <person name="Wedrychowicz H."/>
        </authorList>
    </citation>
    <scope>NUCLEOTIDE SEQUENCE [LARGE SCALE GENOMIC DNA]</scope>
    <source>
        <strain evidence="2 3">DSM 10068</strain>
    </source>
</reference>
<dbReference type="GO" id="GO:0006779">
    <property type="term" value="P:porphyrin-containing compound biosynthetic process"/>
    <property type="evidence" value="ECO:0007669"/>
    <property type="project" value="InterPro"/>
</dbReference>
<evidence type="ECO:0000313" key="3">
    <source>
        <dbReference type="Proteomes" id="UP000183995"/>
    </source>
</evidence>
<dbReference type="Proteomes" id="UP000183995">
    <property type="component" value="Unassembled WGS sequence"/>
</dbReference>
<dbReference type="OrthoDB" id="1861925at2"/>